<feature type="compositionally biased region" description="Polar residues" evidence="1">
    <location>
        <begin position="429"/>
        <end position="439"/>
    </location>
</feature>
<organism evidence="3 4">
    <name type="scientific">Elysia chlorotica</name>
    <name type="common">Eastern emerald elysia</name>
    <name type="synonym">Sea slug</name>
    <dbReference type="NCBI Taxonomy" id="188477"/>
    <lineage>
        <taxon>Eukaryota</taxon>
        <taxon>Metazoa</taxon>
        <taxon>Spiralia</taxon>
        <taxon>Lophotrochozoa</taxon>
        <taxon>Mollusca</taxon>
        <taxon>Gastropoda</taxon>
        <taxon>Heterobranchia</taxon>
        <taxon>Euthyneura</taxon>
        <taxon>Panpulmonata</taxon>
        <taxon>Sacoglossa</taxon>
        <taxon>Placobranchoidea</taxon>
        <taxon>Plakobranchidae</taxon>
        <taxon>Elysia</taxon>
    </lineage>
</organism>
<dbReference type="InterPro" id="IPR005135">
    <property type="entry name" value="Endo/exonuclease/phosphatase"/>
</dbReference>
<keyword evidence="4" id="KW-1185">Reference proteome</keyword>
<dbReference type="CDD" id="cd01650">
    <property type="entry name" value="RT_nLTR_like"/>
    <property type="match status" value="1"/>
</dbReference>
<dbReference type="OrthoDB" id="6242193at2759"/>
<protein>
    <recommendedName>
        <fullName evidence="2">Reverse transcriptase domain-containing protein</fullName>
    </recommendedName>
</protein>
<gene>
    <name evidence="3" type="ORF">EGW08_023732</name>
</gene>
<dbReference type="GO" id="GO:0003824">
    <property type="term" value="F:catalytic activity"/>
    <property type="evidence" value="ECO:0007669"/>
    <property type="project" value="InterPro"/>
</dbReference>
<dbReference type="InterPro" id="IPR036691">
    <property type="entry name" value="Endo/exonu/phosph_ase_sf"/>
</dbReference>
<feature type="compositionally biased region" description="Polar residues" evidence="1">
    <location>
        <begin position="479"/>
        <end position="489"/>
    </location>
</feature>
<dbReference type="PROSITE" id="PS50878">
    <property type="entry name" value="RT_POL"/>
    <property type="match status" value="1"/>
</dbReference>
<sequence>MTRTDESLREVSTLTNLLTTKNKTRIGTWNIRTLYETGRSAQVSKEMKRYNLEILGLCETRWTGSGRVVLTSGETIIYSGLAEGETHMHGVALMMSHKATGALLSWEPLSPRVLTARFNSKGRKVTVIQCYAPTNTADIEDKEDFYEQIQAAIDKTPKRDMKILMGDLNAKVGADNTDRELIMGRHGVGQQNENGELFTEFCSFNDLAIGGTLFPHKIIHKTTWTSPDGKTENQIDHITIGRKWRRSLHDVRVKRGADAASDHQLVVATLKTKLKVHRDKADRPSFKFNVNCLKEKVKAEEFRVEVKNKFEMLSLLPEDAVDQHWQQLREVWKTACSTVLGKKTRKHKEWLTTGTWSLITERKVLKDKINATQDVEQKRELQTSYWDLNRQVKKSARQDKRTFIEELTTEAETAAGQRNMKRLYDITRTLSGKKNSSNRPIKDKEGNTIPGEEEQRRRWAEHFKETLNRPAPSTPVDIPSQTEPLNINTNAPSKAEITNAIKSLKSGKAAGPDGIPPEALKADIQTSTEMLHPLLNKIWEQECVPEDWKKGYLVKLPKKGDLSSCNNWRGIMLLSIPGKVLTRIMLERLKTALDKKLREEQAGFRQERSCTDQIATLRIIIEQSLEWQSPLYTVFVDFQKAFDSVDREIIWKLMRYYGIPTKFITIIQSLYEDATCQVIHDGKLTEPFNVQTGVRQGCLLSPTIFLIVIDWVMRQATKNQRTGIQWTLMRQLEDLDFADDISLLSHKLDDAQKKLCRVAEEAEKTGLQINISKTEVMRVNSKQQNPIRLHEEDIKEANKFTYLGSIVNKDGGSDEDIKCRINKARQAFITLRQIWKSKTLSIHNKLRIFNTNVKSVLLYGSETWRVTKTNSKKIQGFTNRCLRNILGVHWPEVISNEELWERTRQTPVETEIMKRKWGWIGHTLRKPASNITRQALDWNPQGKRKVGRPKQSWRRSVEEEVKASGTTWAELRRTCQNRVRWRSFVEALCSSRNQEMSLSSAPHIATAEIAPAGMGWPKCIGYMLWCMLKPTRHDKAALYYV</sequence>
<dbReference type="EMBL" id="RQTK01002506">
    <property type="protein sequence ID" value="RUS68506.1"/>
    <property type="molecule type" value="Genomic_DNA"/>
</dbReference>
<dbReference type="InterPro" id="IPR045609">
    <property type="entry name" value="DUF6451"/>
</dbReference>
<dbReference type="PANTHER" id="PTHR47027:SF25">
    <property type="entry name" value="REVERSE TRANSCRIPTASE DOMAIN-CONTAINING PROTEIN"/>
    <property type="match status" value="1"/>
</dbReference>
<comment type="caution">
    <text evidence="3">The sequence shown here is derived from an EMBL/GenBank/DDBJ whole genome shotgun (WGS) entry which is preliminary data.</text>
</comment>
<dbReference type="Pfam" id="PF20049">
    <property type="entry name" value="DUF6451"/>
    <property type="match status" value="1"/>
</dbReference>
<dbReference type="Gene3D" id="3.60.10.10">
    <property type="entry name" value="Endonuclease/exonuclease/phosphatase"/>
    <property type="match status" value="1"/>
</dbReference>
<evidence type="ECO:0000259" key="2">
    <source>
        <dbReference type="PROSITE" id="PS50878"/>
    </source>
</evidence>
<proteinExistence type="predicted"/>
<feature type="region of interest" description="Disordered" evidence="1">
    <location>
        <begin position="468"/>
        <end position="489"/>
    </location>
</feature>
<dbReference type="InterPro" id="IPR043502">
    <property type="entry name" value="DNA/RNA_pol_sf"/>
</dbReference>
<accession>A0A3S0Z3I7</accession>
<dbReference type="AlphaFoldDB" id="A0A3S0Z3I7"/>
<evidence type="ECO:0000313" key="4">
    <source>
        <dbReference type="Proteomes" id="UP000271974"/>
    </source>
</evidence>
<name>A0A3S0Z3I7_ELYCH</name>
<dbReference type="SUPFAM" id="SSF56672">
    <property type="entry name" value="DNA/RNA polymerases"/>
    <property type="match status" value="1"/>
</dbReference>
<dbReference type="STRING" id="188477.A0A3S0Z3I7"/>
<feature type="region of interest" description="Disordered" evidence="1">
    <location>
        <begin position="429"/>
        <end position="455"/>
    </location>
</feature>
<dbReference type="CDD" id="cd09076">
    <property type="entry name" value="L1-EN"/>
    <property type="match status" value="1"/>
</dbReference>
<dbReference type="Pfam" id="PF03372">
    <property type="entry name" value="Exo_endo_phos"/>
    <property type="match status" value="1"/>
</dbReference>
<feature type="domain" description="Reverse transcriptase" evidence="2">
    <location>
        <begin position="537"/>
        <end position="807"/>
    </location>
</feature>
<reference evidence="3 4" key="1">
    <citation type="submission" date="2019-01" db="EMBL/GenBank/DDBJ databases">
        <title>A draft genome assembly of the solar-powered sea slug Elysia chlorotica.</title>
        <authorList>
            <person name="Cai H."/>
            <person name="Li Q."/>
            <person name="Fang X."/>
            <person name="Li J."/>
            <person name="Curtis N.E."/>
            <person name="Altenburger A."/>
            <person name="Shibata T."/>
            <person name="Feng M."/>
            <person name="Maeda T."/>
            <person name="Schwartz J.A."/>
            <person name="Shigenobu S."/>
            <person name="Lundholm N."/>
            <person name="Nishiyama T."/>
            <person name="Yang H."/>
            <person name="Hasebe M."/>
            <person name="Li S."/>
            <person name="Pierce S.K."/>
            <person name="Wang J."/>
        </authorList>
    </citation>
    <scope>NUCLEOTIDE SEQUENCE [LARGE SCALE GENOMIC DNA]</scope>
    <source>
        <strain evidence="3">EC2010</strain>
        <tissue evidence="3">Whole organism of an adult</tissue>
    </source>
</reference>
<dbReference type="InterPro" id="IPR000477">
    <property type="entry name" value="RT_dom"/>
</dbReference>
<dbReference type="Pfam" id="PF00078">
    <property type="entry name" value="RVT_1"/>
    <property type="match status" value="1"/>
</dbReference>
<dbReference type="Proteomes" id="UP000271974">
    <property type="component" value="Unassembled WGS sequence"/>
</dbReference>
<dbReference type="SUPFAM" id="SSF56219">
    <property type="entry name" value="DNase I-like"/>
    <property type="match status" value="1"/>
</dbReference>
<dbReference type="PANTHER" id="PTHR47027">
    <property type="entry name" value="REVERSE TRANSCRIPTASE DOMAIN-CONTAINING PROTEIN"/>
    <property type="match status" value="1"/>
</dbReference>
<evidence type="ECO:0000256" key="1">
    <source>
        <dbReference type="SAM" id="MobiDB-lite"/>
    </source>
</evidence>
<evidence type="ECO:0000313" key="3">
    <source>
        <dbReference type="EMBL" id="RUS68506.1"/>
    </source>
</evidence>